<organism evidence="1 2">
    <name type="scientific">Ancrocorticia populi</name>
    <dbReference type="NCBI Taxonomy" id="2175228"/>
    <lineage>
        <taxon>Bacteria</taxon>
        <taxon>Bacillati</taxon>
        <taxon>Actinomycetota</taxon>
        <taxon>Actinomycetes</taxon>
        <taxon>Actinomycetales</taxon>
        <taxon>Actinomycetaceae</taxon>
        <taxon>Ancrocorticia</taxon>
    </lineage>
</organism>
<dbReference type="EMBL" id="QETB01000002">
    <property type="protein sequence ID" value="PWF26662.1"/>
    <property type="molecule type" value="Genomic_DNA"/>
</dbReference>
<evidence type="ECO:0000313" key="1">
    <source>
        <dbReference type="EMBL" id="PWF26662.1"/>
    </source>
</evidence>
<dbReference type="RefSeq" id="WP_109093308.1">
    <property type="nucleotide sequence ID" value="NZ_QETB01000002.1"/>
</dbReference>
<keyword evidence="2" id="KW-1185">Reference proteome</keyword>
<dbReference type="Proteomes" id="UP000245283">
    <property type="component" value="Unassembled WGS sequence"/>
</dbReference>
<comment type="caution">
    <text evidence="1">The sequence shown here is derived from an EMBL/GenBank/DDBJ whole genome shotgun (WGS) entry which is preliminary data.</text>
</comment>
<accession>A0A2V1K6P3</accession>
<proteinExistence type="predicted"/>
<gene>
    <name evidence="1" type="ORF">DD236_05070</name>
</gene>
<sequence>MFASALASLGAAIGTNRFVESSPGSFESWERTSFSGQELTLTEGLVASAGMIAAAASVSGRAKIGALASVGAGAVAGYVDDQMEDRFPAKGKGFHGHLGALRQGKLTSGAVKIGVIGLGASAGAATLATEQGALRKLGGWLVRTGLIAGTANFVNLLDLRPGRAIKASAAASVPLALRSNPGSGLAAGVIATGAVCARDDLAGRAMLGDMGANAMGAGLGFALASSPSAALRVGALACVGGLTLLSERVSFSKVIEENPVLSRIDQFGRP</sequence>
<evidence type="ECO:0000313" key="2">
    <source>
        <dbReference type="Proteomes" id="UP000245283"/>
    </source>
</evidence>
<reference evidence="2" key="1">
    <citation type="submission" date="2018-05" db="EMBL/GenBank/DDBJ databases">
        <authorList>
            <person name="Li Y."/>
        </authorList>
    </citation>
    <scope>NUCLEOTIDE SEQUENCE [LARGE SCALE GENOMIC DNA]</scope>
    <source>
        <strain evidence="2">sk1b4</strain>
    </source>
</reference>
<protein>
    <submittedName>
        <fullName evidence="1">Uncharacterized protein</fullName>
    </submittedName>
</protein>
<name>A0A2V1K6P3_9ACTO</name>
<dbReference type="OrthoDB" id="2679245at2"/>
<dbReference type="AlphaFoldDB" id="A0A2V1K6P3"/>